<dbReference type="SUPFAM" id="SSF53756">
    <property type="entry name" value="UDP-Glycosyltransferase/glycogen phosphorylase"/>
    <property type="match status" value="1"/>
</dbReference>
<dbReference type="Proteomes" id="UP000005239">
    <property type="component" value="Unassembled WGS sequence"/>
</dbReference>
<dbReference type="PANTHER" id="PTHR34494">
    <property type="entry name" value="PROTEIN CBG25024"/>
    <property type="match status" value="1"/>
</dbReference>
<accession>A0A2A6CRJ2</accession>
<organism evidence="12 13">
    <name type="scientific">Pristionchus pacificus</name>
    <name type="common">Parasitic nematode worm</name>
    <dbReference type="NCBI Taxonomy" id="54126"/>
    <lineage>
        <taxon>Eukaryota</taxon>
        <taxon>Metazoa</taxon>
        <taxon>Ecdysozoa</taxon>
        <taxon>Nematoda</taxon>
        <taxon>Chromadorea</taxon>
        <taxon>Rhabditida</taxon>
        <taxon>Rhabditina</taxon>
        <taxon>Diplogasteromorpha</taxon>
        <taxon>Diplogasteroidea</taxon>
        <taxon>Neodiplogasteridae</taxon>
        <taxon>Pristionchus</taxon>
    </lineage>
</organism>
<evidence type="ECO:0000313" key="12">
    <source>
        <dbReference type="EnsemblMetazoa" id="PPA14122.1"/>
    </source>
</evidence>
<evidence type="ECO:0000256" key="10">
    <source>
        <dbReference type="ARBA" id="ARBA00047475"/>
    </source>
</evidence>
<reference evidence="12" key="2">
    <citation type="submission" date="2022-06" db="UniProtKB">
        <authorList>
            <consortium name="EnsemblMetazoa"/>
        </authorList>
    </citation>
    <scope>IDENTIFICATION</scope>
    <source>
        <strain evidence="12">PS312</strain>
    </source>
</reference>
<reference evidence="13" key="1">
    <citation type="journal article" date="2008" name="Nat. Genet.">
        <title>The Pristionchus pacificus genome provides a unique perspective on nematode lifestyle and parasitism.</title>
        <authorList>
            <person name="Dieterich C."/>
            <person name="Clifton S.W."/>
            <person name="Schuster L.N."/>
            <person name="Chinwalla A."/>
            <person name="Delehaunty K."/>
            <person name="Dinkelacker I."/>
            <person name="Fulton L."/>
            <person name="Fulton R."/>
            <person name="Godfrey J."/>
            <person name="Minx P."/>
            <person name="Mitreva M."/>
            <person name="Roeseler W."/>
            <person name="Tian H."/>
            <person name="Witte H."/>
            <person name="Yang S.P."/>
            <person name="Wilson R.K."/>
            <person name="Sommer R.J."/>
        </authorList>
    </citation>
    <scope>NUCLEOTIDE SEQUENCE [LARGE SCALE GENOMIC DNA]</scope>
    <source>
        <strain evidence="13">PS312</strain>
    </source>
</reference>
<keyword evidence="13" id="KW-1185">Reference proteome</keyword>
<feature type="region of interest" description="Disordered" evidence="11">
    <location>
        <begin position="1168"/>
        <end position="1292"/>
    </location>
</feature>
<dbReference type="InterPro" id="IPR002213">
    <property type="entry name" value="UDP_glucos_trans"/>
</dbReference>
<accession>A0A8R1UD88</accession>
<keyword evidence="8" id="KW-0472">Membrane</keyword>
<feature type="region of interest" description="Disordered" evidence="11">
    <location>
        <begin position="758"/>
        <end position="922"/>
    </location>
</feature>
<feature type="region of interest" description="Disordered" evidence="11">
    <location>
        <begin position="1087"/>
        <end position="1133"/>
    </location>
</feature>
<evidence type="ECO:0000256" key="5">
    <source>
        <dbReference type="ARBA" id="ARBA00022692"/>
    </source>
</evidence>
<feature type="compositionally biased region" description="Low complexity" evidence="11">
    <location>
        <begin position="893"/>
        <end position="922"/>
    </location>
</feature>
<keyword evidence="6" id="KW-0732">Signal</keyword>
<keyword evidence="7" id="KW-1133">Transmembrane helix</keyword>
<evidence type="ECO:0000256" key="1">
    <source>
        <dbReference type="ARBA" id="ARBA00004167"/>
    </source>
</evidence>
<evidence type="ECO:0000256" key="3">
    <source>
        <dbReference type="ARBA" id="ARBA00012544"/>
    </source>
</evidence>
<evidence type="ECO:0000256" key="8">
    <source>
        <dbReference type="ARBA" id="ARBA00023136"/>
    </source>
</evidence>
<sequence>MKEGDKVVGFPLEFLCSQRLPTLLSPFTSMPSLLEIISPSLLHFVPFFKPLRTTKLRMETNWTYEDDRTIVEREMRKKRVQKENHTKNEMKKDRSRLVQRNHTVAILNLAFADIGSAGKGVETYTSIVSSTVIDFDMAGVADLFWNDEMSAYVYVFPTLIATKFLEFSKVLAIQWDVALVDELFASAGAIAESLSRRHGTKVAIYATTEFYDFFSHHRGLGRNPVVVPNHYVLGYDLQSKVDQFYYRLKQTIEAITEIIFHPAVDYVHSMGGSHLGVELTLSSMYKRSLITITDFPRTLRRPTTTDHRVVPTGESCIGASVLEEKYKKFVEDPKSKGTIYVAFGSLVQWDQGPKEIPIAFIRAFNQLRDYRIIWTYSGRELDEKMGDHILITKWAPQNDLLAHKNTKMFFTHGGLKSIKEGICSSVPLLMMPFFADQMMIAATAVEKGLALNVYKKNATEVEILSKIRQVLDNSEQMKESAIKYRSIFLDNIIDPVLEGALRIERLTRVPLPAGEMKLLVKDMTDASTVNVQPIWKKLGWCSIPSFFSFLFVFLFHCMGNTNTVPVISQTKSLVQFVTGDKNGARDTQEKFLHECPIVAQATSIVELVADKNKEKFKDTNLRTVKVLSNVADGIPIVGHVKGAIHAAAGDFPGARNAIKSANRSVGVVSGGVVGFLTLGPVGAVAGGIAGGAALDGIQTGVESAIYREFRPNGSIAAVRRVVIHPSGGTVFDALALPIFDGLGGFSAGQLTAQIQSGIANAVPPPDPSTSSSSAAGHGTTVTTDGGVGTATSSTAPAAVPAAQPATGAAPATQPATAGAAPSSHGPSATSSSTSSTSATASAHGSTASAAPSGSGSAVPAASSSSTAAVPASSTAGGASTTATGSSTAGGGASTASSGAGTSTAASTSSIAPAGGSSAAGSSTASAAVPAAQPTTVAAAPSSHVPSAPSSSTAQVSNSTGGSTTAVSSTPAAPSTHGTTASATTGSAAPVAGTTSAIPSSAAGSAASTSATSSGSTAASSSTTTGAVSSSSVAPSAASSASTTAPAIPSSHGPSVASSSTAPVGSSSGTTATSSTSAAALIHGTTASGTSVASGSAAPAAGSTSVAPSSSAGSAAATSSGSTVGGGTSSASSTTTAVSNTATTAPASTAAIPSSHGSATVSTAPAASSSAAPAASSGSAAAPTSSSVGSTPSAGTSSVPSATTSIAPSASTTTAPAAPTGGPASAGSSTATTATPAAPSSHGSSATSSSSAPVTSSTGGSSTAATAGSSSTAPTASSSTAAPSAATGGNQSLLHHRPGSVIIVDMKHLAADIKNALQQLDGLHLEHKIASDIVQSTLDPSGQIAVHIPDILQPLLPALKWTTVSTNVQQLQLIYVQLKVVYDLVENFDATPEKYPKQIDSAAPDHSLAFKMILYEILRFIGPSQSRRQKIIEKTKKLGDRVYSLVHSKDTEDISSLFEKREHTLHCVHWNMAGISAPLLEHLGLVWYLVLDSPDVLLLSQVEASDYLITGLTRILGYKFLKFPSSSIIDDPLPGSALLFRPRDNFVCTGAGSEGEITVMESSGFEIVWADFMSLQTSKHFRLASLQYDDAPAQTLTDTMTALSADQSTIFACSSISSVSLEIQEAGFQLSSSAAISSANSSTSSLKRLSSSITQSMRRRKKFDEIDSGILTMRGDSGHVRCHFPQNRMGRKRSPADPLHLPIPFSVGENVNPSRHPCTSKQCFYGCS</sequence>
<evidence type="ECO:0000256" key="4">
    <source>
        <dbReference type="ARBA" id="ARBA00022679"/>
    </source>
</evidence>
<evidence type="ECO:0000256" key="11">
    <source>
        <dbReference type="SAM" id="MobiDB-lite"/>
    </source>
</evidence>
<dbReference type="GO" id="GO:0015020">
    <property type="term" value="F:glucuronosyltransferase activity"/>
    <property type="evidence" value="ECO:0007669"/>
    <property type="project" value="UniProtKB-EC"/>
</dbReference>
<evidence type="ECO:0000256" key="7">
    <source>
        <dbReference type="ARBA" id="ARBA00022989"/>
    </source>
</evidence>
<comment type="subcellular location">
    <subcellularLocation>
        <location evidence="1">Membrane</location>
        <topology evidence="1">Single-pass membrane protein</topology>
    </subcellularLocation>
</comment>
<dbReference type="PANTHER" id="PTHR34494:SF1">
    <property type="entry name" value="PROTEIN CBG25024"/>
    <property type="match status" value="1"/>
</dbReference>
<evidence type="ECO:0000256" key="9">
    <source>
        <dbReference type="ARBA" id="ARBA00023180"/>
    </source>
</evidence>
<dbReference type="EC" id="2.4.1.17" evidence="3"/>
<dbReference type="Pfam" id="PF00201">
    <property type="entry name" value="UDPGT"/>
    <property type="match status" value="1"/>
</dbReference>
<dbReference type="GO" id="GO:0016020">
    <property type="term" value="C:membrane"/>
    <property type="evidence" value="ECO:0007669"/>
    <property type="project" value="UniProtKB-SubCell"/>
</dbReference>
<protein>
    <recommendedName>
        <fullName evidence="3">glucuronosyltransferase</fullName>
        <ecNumber evidence="3">2.4.1.17</ecNumber>
    </recommendedName>
</protein>
<keyword evidence="4" id="KW-0808">Transferase</keyword>
<dbReference type="EnsemblMetazoa" id="PPA14122.1">
    <property type="protein sequence ID" value="PPA14122.1"/>
    <property type="gene ID" value="WBGene00103676"/>
</dbReference>
<dbReference type="Gene3D" id="3.40.50.2000">
    <property type="entry name" value="Glycogen Phosphorylase B"/>
    <property type="match status" value="1"/>
</dbReference>
<evidence type="ECO:0000313" key="13">
    <source>
        <dbReference type="Proteomes" id="UP000005239"/>
    </source>
</evidence>
<comment type="catalytic activity">
    <reaction evidence="10">
        <text>glucuronate acceptor + UDP-alpha-D-glucuronate = acceptor beta-D-glucuronoside + UDP + H(+)</text>
        <dbReference type="Rhea" id="RHEA:21032"/>
        <dbReference type="ChEBI" id="CHEBI:15378"/>
        <dbReference type="ChEBI" id="CHEBI:58052"/>
        <dbReference type="ChEBI" id="CHEBI:58223"/>
        <dbReference type="ChEBI" id="CHEBI:132367"/>
        <dbReference type="ChEBI" id="CHEBI:132368"/>
        <dbReference type="EC" id="2.4.1.17"/>
    </reaction>
</comment>
<gene>
    <name evidence="12" type="primary">WBGene00103676</name>
</gene>
<evidence type="ECO:0000256" key="6">
    <source>
        <dbReference type="ARBA" id="ARBA00022729"/>
    </source>
</evidence>
<feature type="compositionally biased region" description="Low complexity" evidence="11">
    <location>
        <begin position="1168"/>
        <end position="1288"/>
    </location>
</feature>
<feature type="compositionally biased region" description="Low complexity" evidence="11">
    <location>
        <begin position="1087"/>
        <end position="1121"/>
    </location>
</feature>
<dbReference type="FunFam" id="3.40.50.2000:FF:000118">
    <property type="entry name" value="UDP-glucuronosyltransferase"/>
    <property type="match status" value="1"/>
</dbReference>
<evidence type="ECO:0000256" key="2">
    <source>
        <dbReference type="ARBA" id="ARBA00009995"/>
    </source>
</evidence>
<comment type="similarity">
    <text evidence="2">Belongs to the UDP-glycosyltransferase family.</text>
</comment>
<feature type="compositionally biased region" description="Low complexity" evidence="11">
    <location>
        <begin position="768"/>
        <end position="886"/>
    </location>
</feature>
<dbReference type="CDD" id="cd03784">
    <property type="entry name" value="GT1_Gtf-like"/>
    <property type="match status" value="1"/>
</dbReference>
<proteinExistence type="inferred from homology"/>
<keyword evidence="5" id="KW-0812">Transmembrane</keyword>
<feature type="region of interest" description="Disordered" evidence="11">
    <location>
        <begin position="936"/>
        <end position="1072"/>
    </location>
</feature>
<name>A0A2A6CRJ2_PRIPA</name>
<keyword evidence="9" id="KW-0325">Glycoprotein</keyword>